<feature type="active site" description="Proton acceptor; shared with catalytic histidine of dimeric partner" evidence="4">
    <location>
        <position position="215"/>
    </location>
</feature>
<accession>A0A346RNM7</accession>
<keyword evidence="2 4" id="KW-0378">Hydrolase</keyword>
<feature type="active site" description="Proton donor" evidence="4">
    <location>
        <position position="69"/>
    </location>
</feature>
<keyword evidence="6" id="KW-1185">Reference proteome</keyword>
<dbReference type="KEGG" id="vg:65102127"/>
<organism evidence="5 6">
    <name type="scientific">Cryptophlebia peltastica nucleopolyhedrovirus</name>
    <dbReference type="NCBI Taxonomy" id="2304025"/>
    <lineage>
        <taxon>Viruses</taxon>
        <taxon>Viruses incertae sedis</taxon>
        <taxon>Naldaviricetes</taxon>
        <taxon>Lefavirales</taxon>
        <taxon>Baculoviridae</taxon>
        <taxon>Alphabaculovirus</taxon>
        <taxon>Alphabaculovirus crypeltasticae</taxon>
    </lineage>
</organism>
<evidence type="ECO:0000256" key="3">
    <source>
        <dbReference type="ARBA" id="ARBA00023932"/>
    </source>
</evidence>
<evidence type="ECO:0000256" key="1">
    <source>
        <dbReference type="ARBA" id="ARBA00022722"/>
    </source>
</evidence>
<dbReference type="HAMAP" id="MF_04143">
    <property type="entry name" value="Poxins"/>
    <property type="match status" value="1"/>
</dbReference>
<dbReference type="GeneID" id="65102127"/>
<feature type="site" description="Substrate binding" evidence="4">
    <location>
        <position position="171"/>
    </location>
</feature>
<dbReference type="InterPro" id="IPR006853">
    <property type="entry name" value="Poxin_vir"/>
</dbReference>
<keyword evidence="1 4" id="KW-0540">Nuclease</keyword>
<evidence type="ECO:0000313" key="6">
    <source>
        <dbReference type="Proteomes" id="UP000500845"/>
    </source>
</evidence>
<dbReference type="GO" id="GO:0061507">
    <property type="term" value="F:2',3'-cyclic GMP-AMP binding"/>
    <property type="evidence" value="ECO:0007669"/>
    <property type="project" value="UniProtKB-UniRule"/>
</dbReference>
<comment type="domain">
    <text evidence="4">The substrate binding site is formed by the N-terminus of a monomer and the C-terminus of the opposite monomer.</text>
</comment>
<name>A0A346RNM7_9ABAC</name>
<dbReference type="GO" id="GO:0004518">
    <property type="term" value="F:nuclease activity"/>
    <property type="evidence" value="ECO:0007669"/>
    <property type="project" value="UniProtKB-UniRule"/>
</dbReference>
<evidence type="ECO:0000313" key="5">
    <source>
        <dbReference type="EMBL" id="AXS67674.1"/>
    </source>
</evidence>
<dbReference type="RefSeq" id="YP_010086882.1">
    <property type="nucleotide sequence ID" value="NC_055500.1"/>
</dbReference>
<feature type="site" description="Substrate binding" evidence="4">
    <location>
        <position position="116"/>
    </location>
</feature>
<dbReference type="Pfam" id="PF04766">
    <property type="entry name" value="Baculo_p26"/>
    <property type="match status" value="1"/>
</dbReference>
<comment type="catalytic activity">
    <reaction evidence="3">
        <text>2',3'-cGAMP + H2O = Gp(2'-5')Ap(3') + H(+)</text>
        <dbReference type="Rhea" id="RHEA:59472"/>
        <dbReference type="ChEBI" id="CHEBI:15377"/>
        <dbReference type="ChEBI" id="CHEBI:15378"/>
        <dbReference type="ChEBI" id="CHEBI:143093"/>
        <dbReference type="ChEBI" id="CHEBI:143098"/>
    </reaction>
    <physiologicalReaction direction="left-to-right" evidence="3">
        <dbReference type="Rhea" id="RHEA:59473"/>
    </physiologicalReaction>
</comment>
<feature type="site" description="Substrate binding" evidence="4">
    <location>
        <position position="259"/>
    </location>
</feature>
<feature type="site" description="Substrate binding" evidence="4">
    <location>
        <position position="257"/>
    </location>
</feature>
<evidence type="ECO:0000256" key="2">
    <source>
        <dbReference type="ARBA" id="ARBA00022801"/>
    </source>
</evidence>
<comment type="subunit">
    <text evidence="4">Homodimer.</text>
</comment>
<comment type="function">
    <text evidence="4">Nuclease that cleaves host 2',3'-cGAMP.</text>
</comment>
<dbReference type="Proteomes" id="UP000500845">
    <property type="component" value="Segment"/>
</dbReference>
<sequence>MIIKRTMTFLLLLLLCIRNGQNLEINNVNYEKNELKKTVTITKVDGQESFIKIIAPMSRVHDEEYGLLHQFPGVASNIVFPKVSNNSALDVLLNNGDLASFTVDRVYANFHIHKQRLIYGQMYAFALTDFSLANKIYLGAPVFRENRLISVITCRHNDYKNGLVIFPITGIRPEKLVSGQMNFDKSVSFHKFLQGMSVYGTKQLPYVGDSSFMLKRYALTVDQNKNTYRDLPRNINVFYNDHEIVITLSEGEYEIDRVRFDGPLISYNT</sequence>
<dbReference type="EMBL" id="MH394321">
    <property type="protein sequence ID" value="AXS67674.1"/>
    <property type="molecule type" value="Genomic_DNA"/>
</dbReference>
<evidence type="ECO:0000256" key="4">
    <source>
        <dbReference type="HAMAP-Rule" id="MF_04143"/>
    </source>
</evidence>
<proteinExistence type="inferred from homology"/>
<dbReference type="GO" id="GO:0016787">
    <property type="term" value="F:hydrolase activity"/>
    <property type="evidence" value="ECO:0007669"/>
    <property type="project" value="UniProtKB-KW"/>
</dbReference>
<reference evidence="5 6" key="1">
    <citation type="journal article" date="2018" name="J. Invertebr. Pathol.">
        <title>Morphological, genetic and biological characterisation of a novel alphabaculovirus isolated from Cryptophlebia peltastica (Lepidoptera: Tortricidae).</title>
        <authorList>
            <person name="Marsberg T."/>
            <person name="Jukes M.D."/>
            <person name="Krejmer-Rabalska M."/>
            <person name="Rabalski L."/>
            <person name="Knox C.M."/>
            <person name="Moore S.D."/>
            <person name="Hill M.P."/>
            <person name="Szewczyk B."/>
        </authorList>
    </citation>
    <scope>NUCLEOTIDE SEQUENCE [LARGE SCALE GENOMIC DNA]</scope>
    <source>
        <strain evidence="5">SA</strain>
    </source>
</reference>
<protein>
    <submittedName>
        <fullName evidence="5">p26</fullName>
    </submittedName>
</protein>
<comment type="caution">
    <text evidence="4">Lacks conserved residue(s) required for the propagation of feature annotation.</text>
</comment>